<dbReference type="Pfam" id="PF00928">
    <property type="entry name" value="Adap_comp_sub"/>
    <property type="match status" value="1"/>
</dbReference>
<evidence type="ECO:0000256" key="1">
    <source>
        <dbReference type="ARBA" id="ARBA00004308"/>
    </source>
</evidence>
<protein>
    <submittedName>
        <fullName evidence="8">Clathrin associated protein AP47</fullName>
    </submittedName>
</protein>
<dbReference type="CDD" id="cd09250">
    <property type="entry name" value="AP-1_Mu1_Cterm"/>
    <property type="match status" value="1"/>
</dbReference>
<feature type="transmembrane region" description="Helical" evidence="6">
    <location>
        <begin position="97"/>
        <end position="115"/>
    </location>
</feature>
<evidence type="ECO:0000256" key="2">
    <source>
        <dbReference type="ARBA" id="ARBA00022448"/>
    </source>
</evidence>
<evidence type="ECO:0000256" key="3">
    <source>
        <dbReference type="ARBA" id="ARBA00022927"/>
    </source>
</evidence>
<dbReference type="EMBL" id="KF431979">
    <property type="protein sequence ID" value="AIC33773.1"/>
    <property type="molecule type" value="Genomic_DNA"/>
</dbReference>
<comment type="similarity">
    <text evidence="5">Belongs to the adaptor complexes medium subunit family.</text>
</comment>
<dbReference type="GO" id="GO:0012505">
    <property type="term" value="C:endomembrane system"/>
    <property type="evidence" value="ECO:0007669"/>
    <property type="project" value="UniProtKB-SubCell"/>
</dbReference>
<evidence type="ECO:0000259" key="7">
    <source>
        <dbReference type="PROSITE" id="PS51072"/>
    </source>
</evidence>
<dbReference type="GO" id="GO:0016192">
    <property type="term" value="P:vesicle-mediated transport"/>
    <property type="evidence" value="ECO:0007669"/>
    <property type="project" value="InterPro"/>
</dbReference>
<dbReference type="InterPro" id="IPR018240">
    <property type="entry name" value="Clathrin_mu_CS"/>
</dbReference>
<dbReference type="InterPro" id="IPR001392">
    <property type="entry name" value="Clathrin_mu"/>
</dbReference>
<evidence type="ECO:0000256" key="5">
    <source>
        <dbReference type="PIRNR" id="PIRNR005992"/>
    </source>
</evidence>
<name>A0A060IMW8_9BASI</name>
<feature type="domain" description="MHD" evidence="7">
    <location>
        <begin position="168"/>
        <end position="423"/>
    </location>
</feature>
<dbReference type="PROSITE" id="PS51072">
    <property type="entry name" value="MHD"/>
    <property type="match status" value="1"/>
</dbReference>
<dbReference type="SUPFAM" id="SSF49447">
    <property type="entry name" value="Second domain of Mu2 adaptin subunit (ap50) of ap2 adaptor"/>
    <property type="match status" value="1"/>
</dbReference>
<keyword evidence="4 6" id="KW-0472">Membrane</keyword>
<dbReference type="InterPro" id="IPR011012">
    <property type="entry name" value="Longin-like_dom_sf"/>
</dbReference>
<reference evidence="8" key="1">
    <citation type="journal article" date="2014" name="Mycology">
        <title>A brief overview of the size and composition of the myrtle rust genome and its taxonomic status.</title>
        <authorList>
            <person name="Tan M.-K."/>
            <person name="Collins D."/>
            <person name="Chen Z."/>
            <person name="Englezou A."/>
            <person name="Wilkins M."/>
        </authorList>
    </citation>
    <scope>NUCLEOTIDE SEQUENCE</scope>
    <source>
        <strain evidence="8">5012</strain>
    </source>
</reference>
<evidence type="ECO:0000256" key="4">
    <source>
        <dbReference type="ARBA" id="ARBA00023136"/>
    </source>
</evidence>
<accession>A0A060IMW8</accession>
<keyword evidence="2 5" id="KW-0813">Transport</keyword>
<proteinExistence type="inferred from homology"/>
<dbReference type="InterPro" id="IPR036168">
    <property type="entry name" value="AP2_Mu_C_sf"/>
</dbReference>
<keyword evidence="6" id="KW-1133">Transmembrane helix</keyword>
<dbReference type="PIRSF" id="PIRSF005992">
    <property type="entry name" value="Clathrin_mu"/>
    <property type="match status" value="1"/>
</dbReference>
<dbReference type="PRINTS" id="PR00314">
    <property type="entry name" value="CLATHRINADPT"/>
</dbReference>
<dbReference type="PROSITE" id="PS00991">
    <property type="entry name" value="CLAT_ADAPTOR_M_2"/>
    <property type="match status" value="1"/>
</dbReference>
<dbReference type="FunFam" id="3.30.450.60:FF:000002">
    <property type="entry name" value="AP-2 complex subunit mu, putative"/>
    <property type="match status" value="1"/>
</dbReference>
<keyword evidence="6" id="KW-0812">Transmembrane</keyword>
<comment type="subcellular location">
    <subcellularLocation>
        <location evidence="1">Endomembrane system</location>
    </subcellularLocation>
</comment>
<dbReference type="InterPro" id="IPR028565">
    <property type="entry name" value="MHD"/>
</dbReference>
<dbReference type="InterPro" id="IPR050431">
    <property type="entry name" value="Adaptor_comp_med_subunit"/>
</dbReference>
<dbReference type="PROSITE" id="PS00990">
    <property type="entry name" value="CLAT_ADAPTOR_M_1"/>
    <property type="match status" value="1"/>
</dbReference>
<dbReference type="GO" id="GO:0030131">
    <property type="term" value="C:clathrin adaptor complex"/>
    <property type="evidence" value="ECO:0007669"/>
    <property type="project" value="UniProtKB-UniRule"/>
</dbReference>
<dbReference type="Gene3D" id="3.30.450.60">
    <property type="match status" value="2"/>
</dbReference>
<evidence type="ECO:0000256" key="6">
    <source>
        <dbReference type="SAM" id="Phobius"/>
    </source>
</evidence>
<keyword evidence="3 5" id="KW-0653">Protein transport</keyword>
<dbReference type="Gene3D" id="2.60.40.1170">
    <property type="entry name" value="Mu homology domain, subdomain B"/>
    <property type="match status" value="2"/>
</dbReference>
<dbReference type="AlphaFoldDB" id="A0A060IMW8"/>
<feature type="transmembrane region" description="Helical" evidence="6">
    <location>
        <begin position="68"/>
        <end position="90"/>
    </location>
</feature>
<dbReference type="GO" id="GO:0006886">
    <property type="term" value="P:intracellular protein transport"/>
    <property type="evidence" value="ECO:0007669"/>
    <property type="project" value="UniProtKB-UniRule"/>
</dbReference>
<dbReference type="PANTHER" id="PTHR10529">
    <property type="entry name" value="AP COMPLEX SUBUNIT MU"/>
    <property type="match status" value="1"/>
</dbReference>
<evidence type="ECO:0000313" key="8">
    <source>
        <dbReference type="EMBL" id="AIC33773.1"/>
    </source>
</evidence>
<organism evidence="8">
    <name type="scientific">Puccinia cf. psidii AE-2014</name>
    <dbReference type="NCBI Taxonomy" id="1505670"/>
    <lineage>
        <taxon>Eukaryota</taxon>
        <taxon>Fungi</taxon>
        <taxon>Dikarya</taxon>
        <taxon>Basidiomycota</taxon>
        <taxon>Pucciniomycotina</taxon>
        <taxon>Pucciniomycetes</taxon>
        <taxon>Pucciniales</taxon>
        <taxon>Pucciniaceae</taxon>
        <taxon>Puccinia</taxon>
    </lineage>
</organism>
<dbReference type="SUPFAM" id="SSF64356">
    <property type="entry name" value="SNARE-like"/>
    <property type="match status" value="1"/>
</dbReference>
<sequence length="424" mass="49032">MASLVAICDLKGKSLIQRNYRDDVLPTTVEKFMPNLLEMEENDLASVTPCFTVAGINYMSILNDNLFVIMWVIHHMSSAQIYTVLLFLASSRESERFFWIQIFEWSFFVIIYELLDEMMDFGYPQTTESKILQEYITQESHKLEIQVRPPMAVTNAVSWRSEGIRYRKNEVFLDVVESVNLLVNANGNVVRSEILGAVKMKCYLSGMPELRLGLNDKVMFENTGRTSRGKAIEMEDTKFHQCVRLSRFENDRTISFIPPDGEFELMSYRINTQVKPLIWAEAIVEVHSNSRVEYMVKAKAHFKRRSTANNVEIYVPVPDDADSPRFRASVGTVHYVPEKSAFVWKIKQLGGGREYLMRAQFGLPSVRKEAIEKRAPITIKFEIPYFTVSGIQVRYLKIVEKSGYQALPWVRYITQHGDDYSLRT</sequence>